<dbReference type="SUPFAM" id="SSF46785">
    <property type="entry name" value="Winged helix' DNA-binding domain"/>
    <property type="match status" value="1"/>
</dbReference>
<dbReference type="GO" id="GO:0000151">
    <property type="term" value="C:ubiquitin ligase complex"/>
    <property type="evidence" value="ECO:0007669"/>
    <property type="project" value="TreeGrafter"/>
</dbReference>
<evidence type="ECO:0000256" key="10">
    <source>
        <dbReference type="RuleBase" id="RU366018"/>
    </source>
</evidence>
<dbReference type="EC" id="2.3.2.27" evidence="10"/>
<dbReference type="PANTHER" id="PTHR21497:SF24">
    <property type="entry name" value="E3 UBIQUITIN-PROTEIN LIGASE UBR1"/>
    <property type="match status" value="1"/>
</dbReference>
<dbReference type="Proteomes" id="UP000663829">
    <property type="component" value="Unassembled WGS sequence"/>
</dbReference>
<keyword evidence="6 10" id="KW-0833">Ubl conjugation pathway</keyword>
<evidence type="ECO:0000313" key="15">
    <source>
        <dbReference type="Proteomes" id="UP000663829"/>
    </source>
</evidence>
<dbReference type="OrthoDB" id="26387at2759"/>
<dbReference type="InterPro" id="IPR039164">
    <property type="entry name" value="UBR1-like"/>
</dbReference>
<dbReference type="PROSITE" id="PS51157">
    <property type="entry name" value="ZF_UBR"/>
    <property type="match status" value="1"/>
</dbReference>
<keyword evidence="15" id="KW-1185">Reference proteome</keyword>
<feature type="zinc finger region" description="UBR-type" evidence="9">
    <location>
        <begin position="134"/>
        <end position="205"/>
    </location>
</feature>
<organism evidence="13 15">
    <name type="scientific">Didymodactylos carnosus</name>
    <dbReference type="NCBI Taxonomy" id="1234261"/>
    <lineage>
        <taxon>Eukaryota</taxon>
        <taxon>Metazoa</taxon>
        <taxon>Spiralia</taxon>
        <taxon>Gnathifera</taxon>
        <taxon>Rotifera</taxon>
        <taxon>Eurotatoria</taxon>
        <taxon>Bdelloidea</taxon>
        <taxon>Philodinida</taxon>
        <taxon>Philodinidae</taxon>
        <taxon>Didymodactylos</taxon>
    </lineage>
</organism>
<feature type="region of interest" description="Disordered" evidence="11">
    <location>
        <begin position="1"/>
        <end position="23"/>
    </location>
</feature>
<dbReference type="EMBL" id="CAJOBC010000936">
    <property type="protein sequence ID" value="CAF3640412.1"/>
    <property type="molecule type" value="Genomic_DNA"/>
</dbReference>
<dbReference type="InterPro" id="IPR055194">
    <property type="entry name" value="UBR1-like_WH"/>
</dbReference>
<evidence type="ECO:0000313" key="13">
    <source>
        <dbReference type="EMBL" id="CAF0852796.1"/>
    </source>
</evidence>
<dbReference type="Gene3D" id="1.10.10.2670">
    <property type="entry name" value="E3 ubiquitin-protein ligase"/>
    <property type="match status" value="1"/>
</dbReference>
<gene>
    <name evidence="13" type="ORF">GPM918_LOCUS6162</name>
    <name evidence="14" type="ORF">SRO942_LOCUS6162</name>
</gene>
<comment type="pathway">
    <text evidence="2 10">Protein modification; protein ubiquitination.</text>
</comment>
<dbReference type="InterPro" id="IPR014719">
    <property type="entry name" value="Ribosomal_bL12_C/ClpS-like"/>
</dbReference>
<evidence type="ECO:0000256" key="7">
    <source>
        <dbReference type="ARBA" id="ARBA00022833"/>
    </source>
</evidence>
<comment type="similarity">
    <text evidence="8 10">Belongs to the E3 ubiquitin-protein ligase UBR1-like family.</text>
</comment>
<evidence type="ECO:0000256" key="9">
    <source>
        <dbReference type="PROSITE-ProRule" id="PRU00508"/>
    </source>
</evidence>
<keyword evidence="7 10" id="KW-0862">Zinc</keyword>
<evidence type="ECO:0000256" key="3">
    <source>
        <dbReference type="ARBA" id="ARBA00022679"/>
    </source>
</evidence>
<dbReference type="InterPro" id="IPR044046">
    <property type="entry name" value="E3_ligase_UBR-like_C"/>
</dbReference>
<comment type="catalytic activity">
    <reaction evidence="1 10">
        <text>S-ubiquitinyl-[E2 ubiquitin-conjugating enzyme]-L-cysteine + [acceptor protein]-L-lysine = [E2 ubiquitin-conjugating enzyme]-L-cysteine + N(6)-ubiquitinyl-[acceptor protein]-L-lysine.</text>
        <dbReference type="EC" id="2.3.2.27"/>
    </reaction>
</comment>
<dbReference type="Proteomes" id="UP000681722">
    <property type="component" value="Unassembled WGS sequence"/>
</dbReference>
<name>A0A813WIJ0_9BILA</name>
<evidence type="ECO:0000256" key="2">
    <source>
        <dbReference type="ARBA" id="ARBA00004906"/>
    </source>
</evidence>
<dbReference type="GO" id="GO:0016567">
    <property type="term" value="P:protein ubiquitination"/>
    <property type="evidence" value="ECO:0007669"/>
    <property type="project" value="UniProtKB-UniRule"/>
</dbReference>
<feature type="region of interest" description="Disordered" evidence="11">
    <location>
        <begin position="1068"/>
        <end position="1093"/>
    </location>
</feature>
<dbReference type="GO" id="GO:0061630">
    <property type="term" value="F:ubiquitin protein ligase activity"/>
    <property type="evidence" value="ECO:0007669"/>
    <property type="project" value="UniProtKB-UniRule"/>
</dbReference>
<evidence type="ECO:0000313" key="14">
    <source>
        <dbReference type="EMBL" id="CAF3640412.1"/>
    </source>
</evidence>
<feature type="compositionally biased region" description="Basic and acidic residues" evidence="11">
    <location>
        <begin position="1084"/>
        <end position="1093"/>
    </location>
</feature>
<protein>
    <recommendedName>
        <fullName evidence="10">E3 ubiquitin-protein ligase</fullName>
        <ecNumber evidence="10">2.3.2.27</ecNumber>
    </recommendedName>
</protein>
<evidence type="ECO:0000256" key="6">
    <source>
        <dbReference type="ARBA" id="ARBA00022786"/>
    </source>
</evidence>
<reference evidence="13" key="1">
    <citation type="submission" date="2021-02" db="EMBL/GenBank/DDBJ databases">
        <authorList>
            <person name="Nowell W R."/>
        </authorList>
    </citation>
    <scope>NUCLEOTIDE SEQUENCE</scope>
</reference>
<dbReference type="Gene3D" id="2.10.110.30">
    <property type="match status" value="1"/>
</dbReference>
<evidence type="ECO:0000256" key="5">
    <source>
        <dbReference type="ARBA" id="ARBA00022771"/>
    </source>
</evidence>
<dbReference type="Pfam" id="PF02207">
    <property type="entry name" value="zf-UBR"/>
    <property type="match status" value="1"/>
</dbReference>
<dbReference type="PANTHER" id="PTHR21497">
    <property type="entry name" value="UBIQUITIN LIGASE E3 ALPHA-RELATED"/>
    <property type="match status" value="1"/>
</dbReference>
<keyword evidence="5 10" id="KW-0863">Zinc-finger</keyword>
<feature type="compositionally biased region" description="Polar residues" evidence="11">
    <location>
        <begin position="1071"/>
        <end position="1083"/>
    </location>
</feature>
<proteinExistence type="inferred from homology"/>
<evidence type="ECO:0000256" key="11">
    <source>
        <dbReference type="SAM" id="MobiDB-lite"/>
    </source>
</evidence>
<dbReference type="CDD" id="cd19672">
    <property type="entry name" value="UBR-box_UBR1_like"/>
    <property type="match status" value="1"/>
</dbReference>
<dbReference type="InterPro" id="IPR042065">
    <property type="entry name" value="E3_ELL-like"/>
</dbReference>
<keyword evidence="3 10" id="KW-0808">Transferase</keyword>
<dbReference type="UniPathway" id="UPA00143"/>
<keyword evidence="4 10" id="KW-0479">Metal-binding</keyword>
<evidence type="ECO:0000259" key="12">
    <source>
        <dbReference type="PROSITE" id="PS51157"/>
    </source>
</evidence>
<dbReference type="GO" id="GO:0005737">
    <property type="term" value="C:cytoplasm"/>
    <property type="evidence" value="ECO:0007669"/>
    <property type="project" value="TreeGrafter"/>
</dbReference>
<feature type="compositionally biased region" description="Acidic residues" evidence="11">
    <location>
        <begin position="1"/>
        <end position="17"/>
    </location>
</feature>
<dbReference type="GO" id="GO:0071596">
    <property type="term" value="P:ubiquitin-dependent protein catabolic process via the N-end rule pathway"/>
    <property type="evidence" value="ECO:0007669"/>
    <property type="project" value="UniProtKB-UniRule"/>
</dbReference>
<sequence>MNDTDSADMSDDDDFGLDNDLTTANSNEQTPIIIEDLTTAIDISVPEELQQFDSSKFAQDLLSKVGTSDFQTCLYQHWRRYTPLCYTYHPNLVKGMIELRAQDILFRPLEIFLYGTQDTENAIQTIKGLNNPPTVCGHLFKSEEPTYFCRDCCVDATCVLCTECFLQSEHRKHRYKMNVSAGGGYCDCGDTEAWKQDVHCALHKPKNDQEQDNNDILERLPNLLKIRAGLLFEVLLNFSVQLLCCGDYQETPVVLRNDDWDGNHDRYVTMLFNDEIHTYDQVIAVLTRSISCSKQEGHEYASVVDREGRTAVRCGNLEQCQEVQQMIMHHTVDIPLKCRVYPKCFVSLQYFAQKLMLYMQEVIAISDGFRRLFCLCEMNAKDQLTLTERILLAENVLWKSAKSVLHQIFINSFFMDSEWKKTFAILYMKNYSTIWRNYVKDHDEYVSFTDLSVQVYTVPSLARYLISSHNAFQTIVEAFLEYCRKKLNCMYIKRIVYIPYRSLTVILFSFEAQEKLLFLRTTTSMVQNEFRRAQSILYDLKYLLGIVPTQYTPELRENFLNGFTSFLRLLSYMHGMDKVVRQVGQHIEFEPEWETGFNIVIKIQTIIQSILEWCSQDPELSQKAYVKTGETLASMQQNSDISHMIKKDASPIVKISVHDHKIECYSYDVQKDPISVHIPVARLLAAIYIHLQRYTDPTATFHNLCQQYKIYPCFFYEEALRIQVLSAQHIAGLWRRNGYSLSNQLYFYSNIKCRKEMYDRDILALQIGASLTQPNTFLVQLLHKFGLLEWVRSPENGYSTETETKTREKVRIMEEFLHLLIIILGERYEPYVGQVMKDEKLKREIIHQLCTGPLPHSELVRNFTDSGQEVGTVDLESVLKETADFKKLSHTSKGHYELKNDCLIDYNPFYYHYTKADQCRSEEYVLKRRKILGLSSLLLIPSPPAFYDSFQSIIQLLQCDIFLTLIKAVLHRTIDQKAELWSEAILIRALHLITLALFEEERSFHKQQTLSSNVSSHNFQFCENSQKYGIEKLLTQLTTATKAETCKEFVSHILKSFNKFNEKQNVRDEQSSSLTVSQDFTNDTNKKAQKEKRRKELAAQKRAKIIAQMTALQKNFMEGNKDLFDEAHISTGNDSLSPSLPSSLIATPVLLGTESGMTESMDTNFPEELYAKERTNQVFQSCLGTTDLDLSSQTNLILTCIFCQENSEVRLNSDAIVLPAYIESSRTLSKNRLRKIENPDTFDPSFMSNDLYWGIHVSSCGHAIHASCWIKYHDSVLIQDQRRVLRMRGATNYDVERGEFLCPLCQTLSNTVIPVLPYLRSFAGDIKLTPPQMSYKDWLDGLEKALNGSIESRYEDESHEEQLFFNPCPLSSITKMMAETVAFNFQLLFGFAGGSKVQEFSDSIRERITTFGRSIYTLGLNVDPDDDNDRVPTILWTSCAYTIQTIENLLRIDSKSILSPLPLRQTELISALVKVAAVNGLLHDIDKIKKHCLKLLSVLLPSRVRLQVPSLSDVDLFHLLVSLCFTIPILFTNEIPRFAHVAIGNLNDLYLMRLILTAHCLQILSSHNFIYQQDQNISESLNSDTINTDDDEEIEAINSVVQRIVQSQNELISIECTDVNEHIGQSILPNDGKQIIERLCHDKYTKKLKWFMGDNVWYMCQRETLTLKLPKYRAITTDCSKNSEFNSAIFNECRSNQSCQTSSQRLLSGRALREKLKLSLLPLLRCSAIFYHYLTGIAWPTISTTALPDSPSEYTMICQYLGLPNCLSKILNQNNDNNLNDLVNSLTSSDTITSRDQINTVPLIYPMEVNELYPLPKEYIDLMNQVSQGVAPYKYARDETRSPCICLICGEIVVRSSQTNRQTSVSSLVTTNHPEANLGPCYLHTLRCCGSVGLYLRVKECSLLVLNITDNGRGNKARGTLIPTPYLDDYGETDQNLRRGNPLHLCEERYHLLHRRWLSHTYPEDISRNMELSASVYATNWTLF</sequence>
<comment type="caution">
    <text evidence="13">The sequence shown here is derived from an EMBL/GenBank/DDBJ whole genome shotgun (WGS) entry which is preliminary data.</text>
</comment>
<comment type="function">
    <text evidence="10">Ubiquitin ligase protein which is a component of the N-end rule pathway. Recognizes and binds to proteins bearing specific N-terminal residues that are destabilizing according to the N-end rule, leading to their ubiquitination and subsequent degradation.</text>
</comment>
<feature type="domain" description="UBR-type" evidence="12">
    <location>
        <begin position="134"/>
        <end position="205"/>
    </location>
</feature>
<accession>A0A813WIJ0</accession>
<dbReference type="SMART" id="SM00396">
    <property type="entry name" value="ZnF_UBR1"/>
    <property type="match status" value="1"/>
</dbReference>
<evidence type="ECO:0000256" key="1">
    <source>
        <dbReference type="ARBA" id="ARBA00000900"/>
    </source>
</evidence>
<dbReference type="InterPro" id="IPR003769">
    <property type="entry name" value="ClpS_core"/>
</dbReference>
<dbReference type="Pfam" id="PF22960">
    <property type="entry name" value="WHD_UBR1"/>
    <property type="match status" value="1"/>
</dbReference>
<dbReference type="GO" id="GO:0008270">
    <property type="term" value="F:zinc ion binding"/>
    <property type="evidence" value="ECO:0007669"/>
    <property type="project" value="UniProtKB-UniRule"/>
</dbReference>
<dbReference type="Pfam" id="PF18995">
    <property type="entry name" value="PRT6_C"/>
    <property type="match status" value="2"/>
</dbReference>
<evidence type="ECO:0000256" key="4">
    <source>
        <dbReference type="ARBA" id="ARBA00022723"/>
    </source>
</evidence>
<dbReference type="SUPFAM" id="SSF54736">
    <property type="entry name" value="ClpS-like"/>
    <property type="match status" value="1"/>
</dbReference>
<dbReference type="Gene3D" id="3.30.1390.10">
    <property type="match status" value="1"/>
</dbReference>
<evidence type="ECO:0000256" key="8">
    <source>
        <dbReference type="ARBA" id="ARBA00046341"/>
    </source>
</evidence>
<dbReference type="FunFam" id="2.10.110.30:FF:000001">
    <property type="entry name" value="E3 ubiquitin-protein ligase UBR2 isoform 1"/>
    <property type="match status" value="1"/>
</dbReference>
<dbReference type="EMBL" id="CAJNOQ010000936">
    <property type="protein sequence ID" value="CAF0852796.1"/>
    <property type="molecule type" value="Genomic_DNA"/>
</dbReference>
<dbReference type="InterPro" id="IPR036390">
    <property type="entry name" value="WH_DNA-bd_sf"/>
</dbReference>
<dbReference type="InterPro" id="IPR003126">
    <property type="entry name" value="Znf_UBR"/>
</dbReference>
<dbReference type="Pfam" id="PF02617">
    <property type="entry name" value="ClpS"/>
    <property type="match status" value="1"/>
</dbReference>